<accession>Q47ZJ0</accession>
<reference evidence="1" key="1">
    <citation type="journal article" date="2005" name="Proc. Natl. Acad. Sci. U.S.A.">
        <title>The psychrophilic lifestyle as revealed by the genome sequence of Colwellia psychrerythraea 34H through genomic and proteomic analyses.</title>
        <authorList>
            <person name="Methe B.A."/>
            <person name="Nelson K.E."/>
            <person name="Deming J.W."/>
            <person name="Momen B."/>
            <person name="Melamud E."/>
            <person name="Zhang X."/>
            <person name="Moult J."/>
            <person name="Madupu R."/>
            <person name="Nelson W.C."/>
            <person name="Dodson R.J."/>
            <person name="Brinkac L.M."/>
            <person name="Daugherty S.C."/>
            <person name="Durkin A.S."/>
            <person name="DeBoy R.T."/>
            <person name="Kolonay J.F."/>
            <person name="Sullivan S.A."/>
            <person name="Zhou L."/>
            <person name="Davidsen T.M."/>
            <person name="Wu M."/>
            <person name="Huston A.L."/>
            <person name="Lewis M."/>
            <person name="Weaver B."/>
            <person name="Weidman J.F."/>
            <person name="Khouri H."/>
            <person name="Utterback T.R."/>
            <person name="Feldblyum T.V."/>
            <person name="Fraser C.M."/>
        </authorList>
    </citation>
    <scope>NUCLEOTIDE SEQUENCE [LARGE SCALE GENOMIC DNA]</scope>
    <source>
        <strain evidence="1">34H</strain>
    </source>
</reference>
<dbReference type="AlphaFoldDB" id="Q47ZJ0"/>
<dbReference type="Proteomes" id="UP000000547">
    <property type="component" value="Chromosome"/>
</dbReference>
<sequence length="49" mass="5460">MPHCKMGKPPLIALRNHKVIIDANDSIVVTVAIEQSKFVEYLLINTLAN</sequence>
<dbReference type="KEGG" id="cps:CPS_3082"/>
<name>Q47ZJ0_COLP3</name>
<gene>
    <name evidence="1" type="ordered locus">CPS_3082</name>
</gene>
<dbReference type="EMBL" id="CP000083">
    <property type="protein sequence ID" value="AAZ25791.1"/>
    <property type="molecule type" value="Genomic_DNA"/>
</dbReference>
<proteinExistence type="predicted"/>
<organism evidence="1 2">
    <name type="scientific">Colwellia psychrerythraea (strain 34H / ATCC BAA-681)</name>
    <name type="common">Vibrio psychroerythus</name>
    <dbReference type="NCBI Taxonomy" id="167879"/>
    <lineage>
        <taxon>Bacteria</taxon>
        <taxon>Pseudomonadati</taxon>
        <taxon>Pseudomonadota</taxon>
        <taxon>Gammaproteobacteria</taxon>
        <taxon>Alteromonadales</taxon>
        <taxon>Colwelliaceae</taxon>
        <taxon>Colwellia</taxon>
    </lineage>
</organism>
<dbReference type="HOGENOM" id="CLU_3134480_0_0_6"/>
<evidence type="ECO:0000313" key="1">
    <source>
        <dbReference type="EMBL" id="AAZ25791.1"/>
    </source>
</evidence>
<evidence type="ECO:0000313" key="2">
    <source>
        <dbReference type="Proteomes" id="UP000000547"/>
    </source>
</evidence>
<protein>
    <submittedName>
        <fullName evidence="1">Uncharacterized protein</fullName>
    </submittedName>
</protein>